<keyword evidence="5" id="KW-0862">Zinc</keyword>
<evidence type="ECO:0000256" key="3">
    <source>
        <dbReference type="ARBA" id="ARBA00022737"/>
    </source>
</evidence>
<feature type="domain" description="C2H2-type" evidence="9">
    <location>
        <begin position="555"/>
        <end position="584"/>
    </location>
</feature>
<feature type="region of interest" description="Disordered" evidence="8">
    <location>
        <begin position="1"/>
        <end position="46"/>
    </location>
</feature>
<evidence type="ECO:0000313" key="11">
    <source>
        <dbReference type="Proteomes" id="UP001214628"/>
    </source>
</evidence>
<feature type="compositionally biased region" description="Polar residues" evidence="8">
    <location>
        <begin position="638"/>
        <end position="658"/>
    </location>
</feature>
<dbReference type="SUPFAM" id="SSF57667">
    <property type="entry name" value="beta-beta-alpha zinc fingers"/>
    <property type="match status" value="1"/>
</dbReference>
<dbReference type="GO" id="GO:0000978">
    <property type="term" value="F:RNA polymerase II cis-regulatory region sequence-specific DNA binding"/>
    <property type="evidence" value="ECO:0007669"/>
    <property type="project" value="TreeGrafter"/>
</dbReference>
<keyword evidence="3" id="KW-0677">Repeat</keyword>
<feature type="compositionally biased region" description="Polar residues" evidence="8">
    <location>
        <begin position="476"/>
        <end position="485"/>
    </location>
</feature>
<keyword evidence="2" id="KW-0479">Metal-binding</keyword>
<feature type="region of interest" description="Disordered" evidence="8">
    <location>
        <begin position="116"/>
        <end position="206"/>
    </location>
</feature>
<evidence type="ECO:0000256" key="4">
    <source>
        <dbReference type="ARBA" id="ARBA00022771"/>
    </source>
</evidence>
<feature type="region of interest" description="Disordered" evidence="8">
    <location>
        <begin position="453"/>
        <end position="485"/>
    </location>
</feature>
<dbReference type="InterPro" id="IPR036236">
    <property type="entry name" value="Znf_C2H2_sf"/>
</dbReference>
<accession>A0AAF0FBP5</accession>
<dbReference type="InterPro" id="IPR013087">
    <property type="entry name" value="Znf_C2H2_type"/>
</dbReference>
<evidence type="ECO:0000259" key="9">
    <source>
        <dbReference type="PROSITE" id="PS50157"/>
    </source>
</evidence>
<feature type="compositionally biased region" description="Basic and acidic residues" evidence="8">
    <location>
        <begin position="568"/>
        <end position="582"/>
    </location>
</feature>
<dbReference type="GO" id="GO:0000981">
    <property type="term" value="F:DNA-binding transcription factor activity, RNA polymerase II-specific"/>
    <property type="evidence" value="ECO:0007669"/>
    <property type="project" value="TreeGrafter"/>
</dbReference>
<evidence type="ECO:0000256" key="5">
    <source>
        <dbReference type="ARBA" id="ARBA00022833"/>
    </source>
</evidence>
<dbReference type="PROSITE" id="PS50157">
    <property type="entry name" value="ZINC_FINGER_C2H2_2"/>
    <property type="match status" value="3"/>
</dbReference>
<evidence type="ECO:0000256" key="7">
    <source>
        <dbReference type="PROSITE-ProRule" id="PRU00042"/>
    </source>
</evidence>
<keyword evidence="4 7" id="KW-0863">Zinc-finger</keyword>
<gene>
    <name evidence="10" type="ORF">MPSI1_000493</name>
</gene>
<feature type="compositionally biased region" description="Basic and acidic residues" evidence="8">
    <location>
        <begin position="681"/>
        <end position="691"/>
    </location>
</feature>
<dbReference type="GO" id="GO:0008270">
    <property type="term" value="F:zinc ion binding"/>
    <property type="evidence" value="ECO:0007669"/>
    <property type="project" value="UniProtKB-KW"/>
</dbReference>
<keyword evidence="11" id="KW-1185">Reference proteome</keyword>
<name>A0AAF0FBP5_9BASI</name>
<dbReference type="PANTHER" id="PTHR24388:SF54">
    <property type="entry name" value="PROTEIN ESCARGOT"/>
    <property type="match status" value="1"/>
</dbReference>
<dbReference type="Pfam" id="PF00096">
    <property type="entry name" value="zf-C2H2"/>
    <property type="match status" value="1"/>
</dbReference>
<feature type="domain" description="C2H2-type" evidence="9">
    <location>
        <begin position="518"/>
        <end position="545"/>
    </location>
</feature>
<feature type="compositionally biased region" description="Basic and acidic residues" evidence="8">
    <location>
        <begin position="1"/>
        <end position="14"/>
    </location>
</feature>
<feature type="domain" description="C2H2-type" evidence="9">
    <location>
        <begin position="615"/>
        <end position="644"/>
    </location>
</feature>
<dbReference type="AlphaFoldDB" id="A0AAF0FBP5"/>
<evidence type="ECO:0000256" key="8">
    <source>
        <dbReference type="SAM" id="MobiDB-lite"/>
    </source>
</evidence>
<sequence length="699" mass="75169">MAAEDVLRRARNELMAHTAAPLSQPPEQPKRTEANRNLSTPTMTESDYVQSLNAPSQENVAREAYPGMQDNLINGMLPIGVPELENSPRVPDPSMNPSMNLLLSLTLRLVPNTKNGELSNEYDFTQSPARNPSNTASKLYPSQPPILNSQLGPSMPQDASVPSLHAAEKSAQAGNATELPPNIPPDCNISETIPGSLSSNLSPSDMSSTLDNLSNVASAQNILPVQDFQAQSPAPSVPPQLNPLNHTAQLNSLASAASETGTNEYAKIPMYSQEHGAHTPAATMPAFLPGPQTLTPEYLSIMRQSGWGADTLNDHHPDNCDLTAMANVRHMLGASSDSSMGLMLSNATPSQNLISAPVGVLPSPSVDASSSTFPFPSSIPNLQRSATMKLERSITTPDFSMQRSVSTSDTDRAKSAHDVVNGTLRNPNSSAFSGQFGTGPEERMAALTSSKDIRFPIKKRNSEPTGGDENKRLRDNSQNPVELPQQYFSGTPTLVASPVGMHIPAPAPALDSQGQKRFQCPKCSRAFARAYNLNTHLSTHDPDPSRSKPFLCPYESCKSEGGRAFSRKHDLQRHVASVHEWEPEPGLSESTGEVTQGMESGGLASLGLGAPGKKFRCERCARAFVRRDALRRHHCNRKSSSAQPTPSSPGSPYFSRSFSGAMDMQPTIKTMGEVESNSGEKISHTPSEFRHGSAIRVAR</sequence>
<dbReference type="FunFam" id="3.30.160.60:FF:000446">
    <property type="entry name" value="Zinc finger protein"/>
    <property type="match status" value="1"/>
</dbReference>
<keyword evidence="6" id="KW-0539">Nucleus</keyword>
<dbReference type="InterPro" id="IPR050527">
    <property type="entry name" value="Snail/Krueppel_Znf"/>
</dbReference>
<dbReference type="SMART" id="SM00355">
    <property type="entry name" value="ZnF_C2H2"/>
    <property type="match status" value="3"/>
</dbReference>
<feature type="compositionally biased region" description="Polar residues" evidence="8">
    <location>
        <begin position="588"/>
        <end position="598"/>
    </location>
</feature>
<dbReference type="PANTHER" id="PTHR24388">
    <property type="entry name" value="ZINC FINGER PROTEIN"/>
    <property type="match status" value="1"/>
</dbReference>
<dbReference type="Proteomes" id="UP001214628">
    <property type="component" value="Chromosome 1"/>
</dbReference>
<dbReference type="PROSITE" id="PS00028">
    <property type="entry name" value="ZINC_FINGER_C2H2_1"/>
    <property type="match status" value="1"/>
</dbReference>
<dbReference type="EMBL" id="CP118375">
    <property type="protein sequence ID" value="WFD41857.1"/>
    <property type="molecule type" value="Genomic_DNA"/>
</dbReference>
<dbReference type="Gene3D" id="3.30.160.60">
    <property type="entry name" value="Classic Zinc Finger"/>
    <property type="match status" value="2"/>
</dbReference>
<protein>
    <recommendedName>
        <fullName evidence="9">C2H2-type domain-containing protein</fullName>
    </recommendedName>
</protein>
<evidence type="ECO:0000313" key="10">
    <source>
        <dbReference type="EMBL" id="WFD41857.1"/>
    </source>
</evidence>
<proteinExistence type="predicted"/>
<evidence type="ECO:0000256" key="2">
    <source>
        <dbReference type="ARBA" id="ARBA00022723"/>
    </source>
</evidence>
<comment type="subcellular location">
    <subcellularLocation>
        <location evidence="1">Nucleus</location>
    </subcellularLocation>
</comment>
<feature type="compositionally biased region" description="Polar residues" evidence="8">
    <location>
        <begin position="35"/>
        <end position="46"/>
    </location>
</feature>
<feature type="region of interest" description="Disordered" evidence="8">
    <location>
        <begin position="634"/>
        <end position="699"/>
    </location>
</feature>
<reference evidence="10" key="1">
    <citation type="submission" date="2023-02" db="EMBL/GenBank/DDBJ databases">
        <title>Mating type loci evolution in Malassezia.</title>
        <authorList>
            <person name="Coelho M.A."/>
        </authorList>
    </citation>
    <scope>NUCLEOTIDE SEQUENCE</scope>
    <source>
        <strain evidence="10">CBS 14136</strain>
    </source>
</reference>
<feature type="compositionally biased region" description="Polar residues" evidence="8">
    <location>
        <begin position="116"/>
        <end position="137"/>
    </location>
</feature>
<organism evidence="10 11">
    <name type="scientific">Malassezia psittaci</name>
    <dbReference type="NCBI Taxonomy" id="1821823"/>
    <lineage>
        <taxon>Eukaryota</taxon>
        <taxon>Fungi</taxon>
        <taxon>Dikarya</taxon>
        <taxon>Basidiomycota</taxon>
        <taxon>Ustilaginomycotina</taxon>
        <taxon>Malasseziomycetes</taxon>
        <taxon>Malasseziales</taxon>
        <taxon>Malasseziaceae</taxon>
        <taxon>Malassezia</taxon>
    </lineage>
</organism>
<feature type="compositionally biased region" description="Low complexity" evidence="8">
    <location>
        <begin position="196"/>
        <end position="206"/>
    </location>
</feature>
<evidence type="ECO:0000256" key="1">
    <source>
        <dbReference type="ARBA" id="ARBA00004123"/>
    </source>
</evidence>
<evidence type="ECO:0000256" key="6">
    <source>
        <dbReference type="ARBA" id="ARBA00023242"/>
    </source>
</evidence>
<dbReference type="GO" id="GO:0005634">
    <property type="term" value="C:nucleus"/>
    <property type="evidence" value="ECO:0007669"/>
    <property type="project" value="UniProtKB-SubCell"/>
</dbReference>
<feature type="region of interest" description="Disordered" evidence="8">
    <location>
        <begin position="568"/>
        <end position="605"/>
    </location>
</feature>